<dbReference type="Pfam" id="PF01276">
    <property type="entry name" value="OKR_DC_1"/>
    <property type="match status" value="1"/>
</dbReference>
<protein>
    <submittedName>
        <fullName evidence="9">Arginine decarboxylase</fullName>
    </submittedName>
</protein>
<dbReference type="PANTHER" id="PTHR43277">
    <property type="entry name" value="ARGININE DECARBOXYLASE"/>
    <property type="match status" value="1"/>
</dbReference>
<dbReference type="InterPro" id="IPR000310">
    <property type="entry name" value="Orn/Lys/Arg_deCO2ase_major_dom"/>
</dbReference>
<evidence type="ECO:0000256" key="4">
    <source>
        <dbReference type="ARBA" id="ARBA00022898"/>
    </source>
</evidence>
<dbReference type="InterPro" id="IPR036633">
    <property type="entry name" value="Prn/Lys/Arg_de-COase_C_sf"/>
</dbReference>
<evidence type="ECO:0000259" key="8">
    <source>
        <dbReference type="Pfam" id="PF03711"/>
    </source>
</evidence>
<reference evidence="10" key="2">
    <citation type="journal article" date="2016" name="Int. J. Syst. Evol. Microbiol.">
        <title>Complete genome sequence and cell structure of Limnochorda pilosa, a Gram-negative spore-former within the phylum Firmicutes.</title>
        <authorList>
            <person name="Watanabe M."/>
            <person name="Kojima H."/>
            <person name="Fukui M."/>
        </authorList>
    </citation>
    <scope>NUCLEOTIDE SEQUENCE [LARGE SCALE GENOMIC DNA]</scope>
    <source>
        <strain evidence="10">HC45</strain>
    </source>
</reference>
<evidence type="ECO:0000313" key="9">
    <source>
        <dbReference type="EMBL" id="BAS29008.1"/>
    </source>
</evidence>
<dbReference type="Proteomes" id="UP000065807">
    <property type="component" value="Chromosome"/>
</dbReference>
<dbReference type="OrthoDB" id="9815233at2"/>
<comment type="similarity">
    <text evidence="2">Belongs to the Orn/Lys/Arg decarboxylase class-I family.</text>
</comment>
<proteinExistence type="inferred from homology"/>
<dbReference type="InterPro" id="IPR015424">
    <property type="entry name" value="PyrdxlP-dep_Trfase"/>
</dbReference>
<dbReference type="PATRIC" id="fig|1555112.3.peg.3230"/>
<feature type="domain" description="Orn/Lys/Arg decarboxylase C-terminal" evidence="8">
    <location>
        <begin position="331"/>
        <end position="393"/>
    </location>
</feature>
<dbReference type="EMBL" id="AP014924">
    <property type="protein sequence ID" value="BAS29008.1"/>
    <property type="molecule type" value="Genomic_DNA"/>
</dbReference>
<dbReference type="AlphaFoldDB" id="A0A0K2SPE1"/>
<keyword evidence="3" id="KW-0210">Decarboxylase</keyword>
<organism evidence="9 10">
    <name type="scientific">Limnochorda pilosa</name>
    <dbReference type="NCBI Taxonomy" id="1555112"/>
    <lineage>
        <taxon>Bacteria</taxon>
        <taxon>Bacillati</taxon>
        <taxon>Bacillota</taxon>
        <taxon>Limnochordia</taxon>
        <taxon>Limnochordales</taxon>
        <taxon>Limnochordaceae</taxon>
        <taxon>Limnochorda</taxon>
    </lineage>
</organism>
<evidence type="ECO:0000256" key="2">
    <source>
        <dbReference type="ARBA" id="ARBA00010671"/>
    </source>
</evidence>
<dbReference type="SUPFAM" id="SSF55904">
    <property type="entry name" value="Ornithine decarboxylase C-terminal domain"/>
    <property type="match status" value="1"/>
</dbReference>
<evidence type="ECO:0000259" key="7">
    <source>
        <dbReference type="Pfam" id="PF01276"/>
    </source>
</evidence>
<evidence type="ECO:0000256" key="3">
    <source>
        <dbReference type="ARBA" id="ARBA00022793"/>
    </source>
</evidence>
<dbReference type="Gene3D" id="3.90.100.10">
    <property type="entry name" value="Orn/Lys/Arg decarboxylase, C-terminal domain"/>
    <property type="match status" value="1"/>
</dbReference>
<name>A0A0K2SPE1_LIMPI</name>
<comment type="cofactor">
    <cofactor evidence="1">
        <name>pyridoxal 5'-phosphate</name>
        <dbReference type="ChEBI" id="CHEBI:597326"/>
    </cofactor>
</comment>
<reference evidence="10" key="1">
    <citation type="submission" date="2015-07" db="EMBL/GenBank/DDBJ databases">
        <title>Complete genome sequence and phylogenetic analysis of Limnochorda pilosa.</title>
        <authorList>
            <person name="Watanabe M."/>
            <person name="Kojima H."/>
            <person name="Fukui M."/>
        </authorList>
    </citation>
    <scope>NUCLEOTIDE SEQUENCE [LARGE SCALE GENOMIC DNA]</scope>
    <source>
        <strain evidence="10">HC45</strain>
    </source>
</reference>
<dbReference type="Gene3D" id="3.40.640.10">
    <property type="entry name" value="Type I PLP-dependent aspartate aminotransferase-like (Major domain)"/>
    <property type="match status" value="1"/>
</dbReference>
<gene>
    <name evidence="9" type="ORF">LIP_3185</name>
</gene>
<dbReference type="SUPFAM" id="SSF53383">
    <property type="entry name" value="PLP-dependent transferases"/>
    <property type="match status" value="1"/>
</dbReference>
<feature type="domain" description="Orn/Lys/Arg decarboxylases family 1 pyridoxal-P attachment site" evidence="7">
    <location>
        <begin position="2"/>
        <end position="297"/>
    </location>
</feature>
<keyword evidence="10" id="KW-1185">Reference proteome</keyword>
<sequence>MAALAHGAAYARFLVNGTTAGLHALFMAETGPGRSVILPRNVHRSVIGGLVLSGARPRFVAPEFLEEAGVSTVPTPAALREALEQEPGAVAVLLTAPTYYGWLPDVLEAAEVARRAGVPLWVDEAHGSLLGFHPRLPPGALASGADAAVRSLHKGGGSLVQASLLLTGPGGPEADRVDAALELLQSSSPSPLLLASLDAARAWLASGARPRLERLVEEAERLRQDLNRIPGVQCWGAEVVGQAGIAAYDPTRIVFSVAGLGLTGLQAAAWLRKEHRLQVEMADLVQVVVVLSAADGRTSVGRILDAVRRLAGEARQPSEPMRLPPPPLPPAVLTPREAFLAPARSVSAAEAEGEVAAEMVAPYPPGIPVLVPGERITRESLEHLRRLRRAGARIQGTADPTGATVRVVDGSAGSPGRRRRREGG</sequence>
<evidence type="ECO:0000256" key="5">
    <source>
        <dbReference type="ARBA" id="ARBA00023239"/>
    </source>
</evidence>
<dbReference type="Pfam" id="PF03711">
    <property type="entry name" value="OKR_DC_1_C"/>
    <property type="match status" value="1"/>
</dbReference>
<dbReference type="InterPro" id="IPR015421">
    <property type="entry name" value="PyrdxlP-dep_Trfase_major"/>
</dbReference>
<keyword evidence="4" id="KW-0663">Pyridoxal phosphate</keyword>
<dbReference type="STRING" id="1555112.LIP_3185"/>
<keyword evidence="5" id="KW-0456">Lyase</keyword>
<dbReference type="InterPro" id="IPR052357">
    <property type="entry name" value="Orn_Lys_Arg_decarboxylase-I"/>
</dbReference>
<accession>A0A0K2SPE1</accession>
<evidence type="ECO:0000256" key="6">
    <source>
        <dbReference type="SAM" id="MobiDB-lite"/>
    </source>
</evidence>
<evidence type="ECO:0000313" key="10">
    <source>
        <dbReference type="Proteomes" id="UP000065807"/>
    </source>
</evidence>
<dbReference type="PANTHER" id="PTHR43277:SF4">
    <property type="entry name" value="ARGININE DECARBOXYLASE"/>
    <property type="match status" value="1"/>
</dbReference>
<dbReference type="KEGG" id="lpil:LIP_3185"/>
<feature type="region of interest" description="Disordered" evidence="6">
    <location>
        <begin position="392"/>
        <end position="424"/>
    </location>
</feature>
<dbReference type="GO" id="GO:0016831">
    <property type="term" value="F:carboxy-lyase activity"/>
    <property type="evidence" value="ECO:0007669"/>
    <property type="project" value="UniProtKB-KW"/>
</dbReference>
<evidence type="ECO:0000256" key="1">
    <source>
        <dbReference type="ARBA" id="ARBA00001933"/>
    </source>
</evidence>
<dbReference type="InterPro" id="IPR008286">
    <property type="entry name" value="Prn/Lys/Arg_de-COase_C"/>
</dbReference>